<keyword evidence="3 4" id="KW-1267">Proteomics identification</keyword>
<dbReference type="EMBL" id="AC007314">
    <property type="status" value="NOT_ANNOTATED_CDS"/>
    <property type="molecule type" value="Genomic_DNA"/>
</dbReference>
<dbReference type="GeneTree" id="ENSGT00390000007900"/>
<reference evidence="1 2" key="2">
    <citation type="journal article" date="2004" name="Nature">
        <title>Finishing the euchromatic sequence of the human genome.</title>
        <authorList>
            <consortium name="International Human Genome Sequencing Consortium"/>
        </authorList>
    </citation>
    <scope>NUCLEOTIDE SEQUENCE [LARGE SCALE GENOMIC DNA]</scope>
</reference>
<evidence type="ECO:0000313" key="2">
    <source>
        <dbReference type="Proteomes" id="UP000005640"/>
    </source>
</evidence>
<sequence length="41" mass="4457">MQVSSLNEVKIYSLSCGKSLPEVYSVAQAGVQWHNHGSPQP</sequence>
<reference evidence="1" key="4">
    <citation type="submission" date="2025-08" db="UniProtKB">
        <authorList>
            <consortium name="Ensembl"/>
        </authorList>
    </citation>
    <scope>IDENTIFICATION</scope>
</reference>
<protein>
    <submittedName>
        <fullName evidence="1">Nucleolar protein 10</fullName>
    </submittedName>
</protein>
<reference evidence="1" key="5">
    <citation type="submission" date="2025-09" db="UniProtKB">
        <authorList>
            <consortium name="Ensembl"/>
        </authorList>
    </citation>
    <scope>IDENTIFICATION</scope>
</reference>
<dbReference type="OrthoDB" id="273340at2759"/>
<gene>
    <name evidence="1" type="primary">NOL10</name>
</gene>
<dbReference type="HGNC" id="HGNC:25862">
    <property type="gene designation" value="NOL10"/>
</dbReference>
<accession>A0A8Q3SHY9</accession>
<dbReference type="Ensembl" id="ENST00000695475.1">
    <property type="protein sequence ID" value="ENSP00000511950.1"/>
    <property type="gene ID" value="ENSG00000115761.17"/>
</dbReference>
<dbReference type="OpenTargets" id="ENSG00000115761"/>
<organism evidence="1 2">
    <name type="scientific">Homo sapiens</name>
    <name type="common">Human</name>
    <dbReference type="NCBI Taxonomy" id="9606"/>
    <lineage>
        <taxon>Eukaryota</taxon>
        <taxon>Metazoa</taxon>
        <taxon>Chordata</taxon>
        <taxon>Craniata</taxon>
        <taxon>Vertebrata</taxon>
        <taxon>Euteleostomi</taxon>
        <taxon>Mammalia</taxon>
        <taxon>Eutheria</taxon>
        <taxon>Euarchontoglires</taxon>
        <taxon>Primates</taxon>
        <taxon>Haplorrhini</taxon>
        <taxon>Catarrhini</taxon>
        <taxon>Hominidae</taxon>
        <taxon>Homo</taxon>
    </lineage>
</organism>
<reference evidence="1 2" key="1">
    <citation type="journal article" date="2001" name="Nature">
        <title>Initial sequencing and analysis of the human genome.</title>
        <authorList>
            <consortium name="International Human Genome Sequencing Consortium"/>
            <person name="Lander E.S."/>
            <person name="Linton L.M."/>
            <person name="Birren B."/>
            <person name="Nusbaum C."/>
            <person name="Zody M.C."/>
            <person name="Baldwin J."/>
            <person name="Devon K."/>
            <person name="Dewar K."/>
            <person name="Doyle M."/>
            <person name="FitzHugh W."/>
            <person name="Funke R."/>
            <person name="Gage D."/>
            <person name="Harris K."/>
            <person name="Heaford A."/>
            <person name="Howland J."/>
            <person name="Kann L."/>
            <person name="Lehoczky J."/>
            <person name="LeVine R."/>
            <person name="McEwan P."/>
            <person name="McKernan K."/>
            <person name="Meldrim J."/>
            <person name="Mesirov J.P."/>
            <person name="Miranda C."/>
            <person name="Morris W."/>
            <person name="Naylor J."/>
            <person name="Raymond C."/>
            <person name="Rosetti M."/>
            <person name="Santos R."/>
            <person name="Sheridan A."/>
            <person name="Sougnez C."/>
            <person name="Stange-Thomann N."/>
            <person name="Stojanovic N."/>
            <person name="Subramanian A."/>
            <person name="Wyman D."/>
            <person name="Rogers J."/>
            <person name="Sulston J."/>
            <person name="Ainscough R."/>
            <person name="Beck S."/>
            <person name="Bentley D."/>
            <person name="Burton J."/>
            <person name="Clee C."/>
            <person name="Carter N."/>
            <person name="Coulson A."/>
            <person name="Deadman R."/>
            <person name="Deloukas P."/>
            <person name="Dunham A."/>
            <person name="Dunham I."/>
            <person name="Durbin R."/>
            <person name="French L."/>
            <person name="Grafham D."/>
            <person name="Gregory S."/>
            <person name="Hubbard T."/>
            <person name="Humphray S."/>
            <person name="Hunt A."/>
            <person name="Jones M."/>
            <person name="Lloyd C."/>
            <person name="McMurray A."/>
            <person name="Matthews L."/>
            <person name="Mercer S."/>
            <person name="Milne S."/>
            <person name="Mullikin J.C."/>
            <person name="Mungall A."/>
            <person name="Plumb R."/>
            <person name="Ross M."/>
            <person name="Shownkeen R."/>
            <person name="Sims S."/>
            <person name="Waterston R.H."/>
            <person name="Wilson R.K."/>
            <person name="Hillier L.W."/>
            <person name="McPherson J.D."/>
            <person name="Marra M.A."/>
            <person name="Mardis E.R."/>
            <person name="Fulton L.A."/>
            <person name="Chinwalla A.T."/>
            <person name="Pepin K.H."/>
            <person name="Gish W.R."/>
            <person name="Chissoe S.L."/>
            <person name="Wendl M.C."/>
            <person name="Delehaunty K.D."/>
            <person name="Miner T.L."/>
            <person name="Delehaunty A."/>
            <person name="Kramer J.B."/>
            <person name="Cook L.L."/>
            <person name="Fulton R.S."/>
            <person name="Johnson D.L."/>
            <person name="Minx P.J."/>
            <person name="Clifton S.W."/>
            <person name="Hawkins T."/>
            <person name="Branscomb E."/>
            <person name="Predki P."/>
            <person name="Richardson P."/>
            <person name="Wenning S."/>
            <person name="Slezak T."/>
            <person name="Doggett N."/>
            <person name="Cheng J.F."/>
            <person name="Olsen A."/>
            <person name="Lucas S."/>
            <person name="Elkin C."/>
            <person name="Uberbacher E."/>
            <person name="Frazier M."/>
            <person name="Gibbs R.A."/>
            <person name="Muzny D.M."/>
            <person name="Scherer S.E."/>
            <person name="Bouck J.B."/>
            <person name="Sodergren E.J."/>
            <person name="Worley K.C."/>
            <person name="Rives C.M."/>
            <person name="Gorrell J.H."/>
            <person name="Metzker M.L."/>
            <person name="Naylor S.L."/>
            <person name="Kucherlapati R.S."/>
            <person name="Nelson D.L."/>
            <person name="Weinstock G.M."/>
            <person name="Sakaki Y."/>
            <person name="Fujiyama A."/>
            <person name="Hattori M."/>
            <person name="Yada T."/>
            <person name="Toyoda A."/>
            <person name="Itoh T."/>
            <person name="Kawagoe C."/>
            <person name="Watanabe H."/>
            <person name="Totoki Y."/>
            <person name="Taylor T."/>
            <person name="Weissenbach J."/>
            <person name="Heilig R."/>
            <person name="Saurin W."/>
            <person name="Artiguenave F."/>
            <person name="Brottier P."/>
            <person name="Bruls T."/>
            <person name="Pelletier E."/>
            <person name="Robert C."/>
            <person name="Wincker P."/>
            <person name="Smith D.R."/>
            <person name="Doucette-Stamm L."/>
            <person name="Rubenfield M."/>
            <person name="Weinstock K."/>
            <person name="Lee H.M."/>
            <person name="Dubois J."/>
            <person name="Rosenthal A."/>
            <person name="Platzer M."/>
            <person name="Nyakatura G."/>
            <person name="Taudien S."/>
            <person name="Rump A."/>
            <person name="Yang H."/>
            <person name="Yu J."/>
            <person name="Wang J."/>
            <person name="Huang G."/>
            <person name="Gu J."/>
            <person name="Hood L."/>
            <person name="Rowen L."/>
            <person name="Madan A."/>
            <person name="Qin S."/>
            <person name="Davis R.W."/>
            <person name="Federspiel N.A."/>
            <person name="Abola A.P."/>
            <person name="Proctor M.J."/>
            <person name="Myers R.M."/>
            <person name="Schmutz J."/>
            <person name="Dickson M."/>
            <person name="Grimwood J."/>
            <person name="Cox D.R."/>
            <person name="Olson M.V."/>
            <person name="Kaul R."/>
            <person name="Raymond C."/>
            <person name="Shimizu N."/>
            <person name="Kawasaki K."/>
            <person name="Minoshima S."/>
            <person name="Evans G.A."/>
            <person name="Athanasiou M."/>
            <person name="Schultz R."/>
            <person name="Roe B.A."/>
            <person name="Chen F."/>
            <person name="Pan H."/>
            <person name="Ramser J."/>
            <person name="Lehrach H."/>
            <person name="Reinhardt R."/>
            <person name="McCombie W.R."/>
            <person name="de la Bastide M."/>
            <person name="Dedhia N."/>
            <person name="Blocker H."/>
            <person name="Hornischer K."/>
            <person name="Nordsiek G."/>
            <person name="Agarwala R."/>
            <person name="Aravind L."/>
            <person name="Bailey J.A."/>
            <person name="Bateman A."/>
            <person name="Batzoglou S."/>
            <person name="Birney E."/>
            <person name="Bork P."/>
            <person name="Brown D.G."/>
            <person name="Burge C.B."/>
            <person name="Cerutti L."/>
            <person name="Chen H.C."/>
            <person name="Church D."/>
            <person name="Clamp M."/>
            <person name="Copley R.R."/>
            <person name="Doerks T."/>
            <person name="Eddy S.R."/>
            <person name="Eichler E.E."/>
            <person name="Furey T.S."/>
            <person name="Galagan J."/>
            <person name="Gilbert J.G."/>
            <person name="Harmon C."/>
            <person name="Hayashizaki Y."/>
            <person name="Haussler D."/>
            <person name="Hermjakob H."/>
            <person name="Hokamp K."/>
            <person name="Jang W."/>
            <person name="Johnson L.S."/>
            <person name="Jones T.A."/>
            <person name="Kasif S."/>
            <person name="Kaspryzk A."/>
            <person name="Kennedy S."/>
            <person name="Kent W.J."/>
            <person name="Kitts P."/>
            <person name="Koonin E.V."/>
            <person name="Korf I."/>
            <person name="Kulp D."/>
            <person name="Lancet D."/>
            <person name="Lowe T.M."/>
            <person name="McLysaght A."/>
            <person name="Mikkelsen T."/>
            <person name="Moran J.V."/>
            <person name="Mulder N."/>
            <person name="Pollara V.J."/>
            <person name="Ponting C.P."/>
            <person name="Schuler G."/>
            <person name="Schultz J."/>
            <person name="Slater G."/>
            <person name="Smit A.F."/>
            <person name="Stupka E."/>
            <person name="Szustakowski J."/>
            <person name="Thierry-Mieg D."/>
            <person name="Thierry-Mieg J."/>
            <person name="Wagner L."/>
            <person name="Wallis J."/>
            <person name="Wheeler R."/>
            <person name="Williams A."/>
            <person name="Wolf Y.I."/>
            <person name="Wolfe K.H."/>
            <person name="Yang S.P."/>
            <person name="Yeh R.F."/>
            <person name="Collins F."/>
            <person name="Guyer M.S."/>
            <person name="Peterson J."/>
            <person name="Felsenfeld A."/>
            <person name="Wetterstrand K.A."/>
            <person name="Patrinos A."/>
            <person name="Morgan M.J."/>
            <person name="de Jong P."/>
            <person name="Catanese J.J."/>
            <person name="Osoegawa K."/>
            <person name="Shizuya H."/>
            <person name="Choi S."/>
            <person name="Chen Y.J."/>
        </authorList>
    </citation>
    <scope>NUCLEOTIDE SEQUENCE [LARGE SCALE GENOMIC DNA]</scope>
</reference>
<keyword evidence="2" id="KW-1185">Reference proteome</keyword>
<name>A0A8Q3SHY9_HUMAN</name>
<proteinExistence type="evidence at protein level"/>
<dbReference type="AlphaFoldDB" id="A0A8Q3SHY9"/>
<evidence type="ECO:0000313" key="1">
    <source>
        <dbReference type="Ensembl" id="ENSP00000511950.1"/>
    </source>
</evidence>
<reference evidence="1 2" key="3">
    <citation type="journal article" date="2005" name="Nature">
        <title>Generation and annotation of the DNA sequences of human chromosomes 2 and 4.</title>
        <authorList>
            <person name="Hillier L.W."/>
            <person name="Graves T.A."/>
            <person name="Fulton R.S."/>
            <person name="Fulton L.A."/>
            <person name="Pepin K.H."/>
            <person name="Minx P."/>
            <person name="Wagner-McPherson C."/>
            <person name="Layman D."/>
            <person name="Wylie K."/>
            <person name="Sekhon M."/>
            <person name="Becker M.C."/>
            <person name="Fewell G.A."/>
            <person name="Delehaunty K.D."/>
            <person name="Miner T.L."/>
            <person name="Nash W.E."/>
            <person name="Kremitzki C."/>
            <person name="Oddy L."/>
            <person name="Du H."/>
            <person name="Sun H."/>
            <person name="Bradshaw-Cordum H."/>
            <person name="Ali J."/>
            <person name="Carter J."/>
            <person name="Cordes M."/>
            <person name="Harris A."/>
            <person name="Isak A."/>
            <person name="van Brunt A."/>
            <person name="Nguyen C."/>
            <person name="Du F."/>
            <person name="Courtney L."/>
            <person name="Kalicki J."/>
            <person name="Ozersky P."/>
            <person name="Abbott S."/>
            <person name="Armstrong J."/>
            <person name="Belter E.A."/>
            <person name="Caruso L."/>
            <person name="Cedroni M."/>
            <person name="Cotton M."/>
            <person name="Davidson T."/>
            <person name="Desai A."/>
            <person name="Elliott G."/>
            <person name="Erb T."/>
            <person name="Fronick C."/>
            <person name="Gaige T."/>
            <person name="Haakenson W."/>
            <person name="Haglund K."/>
            <person name="Holmes A."/>
            <person name="Harkins R."/>
            <person name="Kim K."/>
            <person name="Kruchowski S.S."/>
            <person name="Strong C.M."/>
            <person name="Grewal N."/>
            <person name="Goyea E."/>
            <person name="Hou S."/>
            <person name="Levy A."/>
            <person name="Martinka S."/>
            <person name="Mead K."/>
            <person name="McLellan M.D."/>
            <person name="Meyer R."/>
            <person name="Randall-Maher J."/>
            <person name="Tomlinson C."/>
            <person name="Dauphin-Kohlberg S."/>
            <person name="Kozlowicz-Reilly A."/>
            <person name="Shah N."/>
            <person name="Swearengen-Shahid S."/>
            <person name="Snider J."/>
            <person name="Strong J.T."/>
            <person name="Thompson J."/>
            <person name="Yoakum M."/>
            <person name="Leonard S."/>
            <person name="Pearman C."/>
            <person name="Trani L."/>
            <person name="Radionenko M."/>
            <person name="Waligorski J.E."/>
            <person name="Wang C."/>
            <person name="Rock S.M."/>
            <person name="Tin-Wollam A.M."/>
            <person name="Maupin R."/>
            <person name="Latreille P."/>
            <person name="Wendl M.C."/>
            <person name="Yang S.P."/>
            <person name="Pohl C."/>
            <person name="Wallis J.W."/>
            <person name="Spieth J."/>
            <person name="Bieri T.A."/>
            <person name="Berkowicz N."/>
            <person name="Nelson J.O."/>
            <person name="Osborne J."/>
            <person name="Ding L."/>
            <person name="Meyer R."/>
            <person name="Sabo A."/>
            <person name="Shotland Y."/>
            <person name="Sinha P."/>
            <person name="Wohldmann P.E."/>
            <person name="Cook L.L."/>
            <person name="Hickenbotham M.T."/>
            <person name="Eldred J."/>
            <person name="Williams D."/>
            <person name="Jones T.A."/>
            <person name="She X."/>
            <person name="Ciccarelli F.D."/>
            <person name="Izaurralde E."/>
            <person name="Taylor J."/>
            <person name="Schmutz J."/>
            <person name="Myers R.M."/>
            <person name="Cox D.R."/>
            <person name="Huang X."/>
            <person name="McPherson J.D."/>
            <person name="Mardis E.R."/>
            <person name="Clifton S.W."/>
            <person name="Warren W.C."/>
            <person name="Chinwalla A.T."/>
            <person name="Eddy S.R."/>
            <person name="Marra M.A."/>
            <person name="Ovcharenko I."/>
            <person name="Furey T.S."/>
            <person name="Miller W."/>
            <person name="Eichler E.E."/>
            <person name="Bork P."/>
            <person name="Suyama M."/>
            <person name="Torrents D."/>
            <person name="Waterston R.H."/>
            <person name="Wilson R.K."/>
        </authorList>
    </citation>
    <scope>NUCLEOTIDE SEQUENCE [LARGE SCALE GENOMIC DNA]</scope>
</reference>
<dbReference type="EMBL" id="AC092687">
    <property type="status" value="NOT_ANNOTATED_CDS"/>
    <property type="molecule type" value="Genomic_DNA"/>
</dbReference>
<evidence type="ECO:0007829" key="4">
    <source>
        <dbReference type="ProteomicsDB" id="A0A8Q3SHY9"/>
    </source>
</evidence>
<dbReference type="Ensembl" id="ENST00000695475.1">
    <property type="protein sequence ID" value="ENSP00000511950.1"/>
    <property type="gene ID" value="ENSG00000115761.18"/>
</dbReference>
<evidence type="ECO:0007829" key="3">
    <source>
        <dbReference type="PeptideAtlas" id="A0A8Q3SHY9"/>
    </source>
</evidence>
<dbReference type="Proteomes" id="UP000005640">
    <property type="component" value="Chromosome 2"/>
</dbReference>